<name>A0A2P2MY19_RHIMU</name>
<evidence type="ECO:0000313" key="1">
    <source>
        <dbReference type="EMBL" id="MBX35112.1"/>
    </source>
</evidence>
<reference evidence="1" key="1">
    <citation type="submission" date="2018-02" db="EMBL/GenBank/DDBJ databases">
        <title>Rhizophora mucronata_Transcriptome.</title>
        <authorList>
            <person name="Meera S.P."/>
            <person name="Sreeshan A."/>
            <person name="Augustine A."/>
        </authorList>
    </citation>
    <scope>NUCLEOTIDE SEQUENCE</scope>
    <source>
        <tissue evidence="1">Leaf</tissue>
    </source>
</reference>
<accession>A0A2P2MY19</accession>
<sequence>MNCKLQDEKSLILLVHNNTELSSHCRMICRYHIQWCSKLKIISPYKRLLPGNHLPNLYPVQIESPVWLGPEFLEANFLCDALTNRED</sequence>
<dbReference type="EMBL" id="GGEC01054628">
    <property type="protein sequence ID" value="MBX35112.1"/>
    <property type="molecule type" value="Transcribed_RNA"/>
</dbReference>
<organism evidence="1">
    <name type="scientific">Rhizophora mucronata</name>
    <name type="common">Asiatic mangrove</name>
    <dbReference type="NCBI Taxonomy" id="61149"/>
    <lineage>
        <taxon>Eukaryota</taxon>
        <taxon>Viridiplantae</taxon>
        <taxon>Streptophyta</taxon>
        <taxon>Embryophyta</taxon>
        <taxon>Tracheophyta</taxon>
        <taxon>Spermatophyta</taxon>
        <taxon>Magnoliopsida</taxon>
        <taxon>eudicotyledons</taxon>
        <taxon>Gunneridae</taxon>
        <taxon>Pentapetalae</taxon>
        <taxon>rosids</taxon>
        <taxon>fabids</taxon>
        <taxon>Malpighiales</taxon>
        <taxon>Rhizophoraceae</taxon>
        <taxon>Rhizophora</taxon>
    </lineage>
</organism>
<dbReference type="AlphaFoldDB" id="A0A2P2MY19"/>
<protein>
    <submittedName>
        <fullName evidence="1">Putative SWI/SNF-related matrix-associated actin-dependent regulator of chromatin subfamily A member 3-like 2</fullName>
    </submittedName>
</protein>
<proteinExistence type="predicted"/>